<comment type="similarity">
    <text evidence="2">Belongs to the 'phage' integrase family.</text>
</comment>
<dbReference type="GO" id="GO:0003677">
    <property type="term" value="F:DNA binding"/>
    <property type="evidence" value="ECO:0007669"/>
    <property type="project" value="UniProtKB-UniRule"/>
</dbReference>
<comment type="caution">
    <text evidence="6">The sequence shown here is derived from an EMBL/GenBank/DDBJ whole genome shotgun (WGS) entry which is preliminary data.</text>
</comment>
<dbReference type="InterPro" id="IPR044068">
    <property type="entry name" value="CB"/>
</dbReference>
<dbReference type="RefSeq" id="WP_009260476.1">
    <property type="nucleotide sequence ID" value="NZ_JAJCJF010000042.1"/>
</dbReference>
<proteinExistence type="inferred from homology"/>
<keyword evidence="5" id="KW-0233">DNA recombination</keyword>
<dbReference type="Pfam" id="PF14659">
    <property type="entry name" value="Phage_int_SAM_3"/>
    <property type="match status" value="1"/>
</dbReference>
<dbReference type="InterPro" id="IPR002104">
    <property type="entry name" value="Integrase_catalytic"/>
</dbReference>
<dbReference type="PROSITE" id="PS51900">
    <property type="entry name" value="CB"/>
    <property type="match status" value="1"/>
</dbReference>
<dbReference type="InterPro" id="IPR010998">
    <property type="entry name" value="Integrase_recombinase_N"/>
</dbReference>
<dbReference type="Gene3D" id="1.10.150.130">
    <property type="match status" value="1"/>
</dbReference>
<keyword evidence="4" id="KW-0238">DNA-binding</keyword>
<evidence type="ECO:0000256" key="3">
    <source>
        <dbReference type="ARBA" id="ARBA00022908"/>
    </source>
</evidence>
<comment type="function">
    <text evidence="1">Site-specific tyrosine recombinase, which acts by catalyzing the cutting and rejoining of the recombining DNA molecules.</text>
</comment>
<dbReference type="Proteomes" id="UP000434475">
    <property type="component" value="Unassembled WGS sequence"/>
</dbReference>
<accession>A0A174QQ95</accession>
<evidence type="ECO:0000313" key="7">
    <source>
        <dbReference type="Proteomes" id="UP000434475"/>
    </source>
</evidence>
<evidence type="ECO:0000256" key="5">
    <source>
        <dbReference type="ARBA" id="ARBA00023172"/>
    </source>
</evidence>
<keyword evidence="3" id="KW-0229">DNA integration</keyword>
<dbReference type="CDD" id="cd01189">
    <property type="entry name" value="INT_ICEBs1_C_like"/>
    <property type="match status" value="1"/>
</dbReference>
<evidence type="ECO:0000313" key="6">
    <source>
        <dbReference type="EMBL" id="MSB21987.1"/>
    </source>
</evidence>
<dbReference type="InterPro" id="IPR011010">
    <property type="entry name" value="DNA_brk_join_enz"/>
</dbReference>
<protein>
    <submittedName>
        <fullName evidence="6">Tyrosine-type recombinase/integrase</fullName>
    </submittedName>
</protein>
<dbReference type="PANTHER" id="PTHR30349:SF64">
    <property type="entry name" value="PROPHAGE INTEGRASE INTD-RELATED"/>
    <property type="match status" value="1"/>
</dbReference>
<dbReference type="InterPro" id="IPR050090">
    <property type="entry name" value="Tyrosine_recombinase_XerCD"/>
</dbReference>
<evidence type="ECO:0000256" key="2">
    <source>
        <dbReference type="ARBA" id="ARBA00008857"/>
    </source>
</evidence>
<name>A0A174QQ95_FLAPL</name>
<gene>
    <name evidence="6" type="ORF">GKE97_21150</name>
</gene>
<dbReference type="EMBL" id="WKPR01000031">
    <property type="protein sequence ID" value="MSB21987.1"/>
    <property type="molecule type" value="Genomic_DNA"/>
</dbReference>
<dbReference type="SUPFAM" id="SSF56349">
    <property type="entry name" value="DNA breaking-rejoining enzymes"/>
    <property type="match status" value="1"/>
</dbReference>
<dbReference type="Pfam" id="PF00589">
    <property type="entry name" value="Phage_integrase"/>
    <property type="match status" value="1"/>
</dbReference>
<dbReference type="PROSITE" id="PS51898">
    <property type="entry name" value="TYR_RECOMBINASE"/>
    <property type="match status" value="1"/>
</dbReference>
<dbReference type="GO" id="GO:0006310">
    <property type="term" value="P:DNA recombination"/>
    <property type="evidence" value="ECO:0007669"/>
    <property type="project" value="UniProtKB-KW"/>
</dbReference>
<dbReference type="AlphaFoldDB" id="A0A174QQ95"/>
<organism evidence="6 7">
    <name type="scientific">Flavonifractor plautii</name>
    <name type="common">Fusobacterium plautii</name>
    <dbReference type="NCBI Taxonomy" id="292800"/>
    <lineage>
        <taxon>Bacteria</taxon>
        <taxon>Bacillati</taxon>
        <taxon>Bacillota</taxon>
        <taxon>Clostridia</taxon>
        <taxon>Eubacteriales</taxon>
        <taxon>Oscillospiraceae</taxon>
        <taxon>Flavonifractor</taxon>
    </lineage>
</organism>
<dbReference type="GO" id="GO:0015074">
    <property type="term" value="P:DNA integration"/>
    <property type="evidence" value="ECO:0007669"/>
    <property type="project" value="UniProtKB-KW"/>
</dbReference>
<reference evidence="6 7" key="1">
    <citation type="journal article" date="2019" name="Nat. Med.">
        <title>A library of human gut bacterial isolates paired with longitudinal multiomics data enables mechanistic microbiome research.</title>
        <authorList>
            <person name="Poyet M."/>
            <person name="Groussin M."/>
            <person name="Gibbons S.M."/>
            <person name="Avila-Pacheco J."/>
            <person name="Jiang X."/>
            <person name="Kearney S.M."/>
            <person name="Perrotta A.R."/>
            <person name="Berdy B."/>
            <person name="Zhao S."/>
            <person name="Lieberman T.D."/>
            <person name="Swanson P.K."/>
            <person name="Smith M."/>
            <person name="Roesemann S."/>
            <person name="Alexander J.E."/>
            <person name="Rich S.A."/>
            <person name="Livny J."/>
            <person name="Vlamakis H."/>
            <person name="Clish C."/>
            <person name="Bullock K."/>
            <person name="Deik A."/>
            <person name="Scott J."/>
            <person name="Pierce K.A."/>
            <person name="Xavier R.J."/>
            <person name="Alm E.J."/>
        </authorList>
    </citation>
    <scope>NUCLEOTIDE SEQUENCE [LARGE SCALE GENOMIC DNA]</scope>
    <source>
        <strain evidence="6 7">BIOML-A2</strain>
    </source>
</reference>
<sequence length="550" mass="62829">MARKRKNGEGTVRLRKDGRWEGRVVIGYDEKGLPKTKNVLAKTKGECIEKLKQLQEQYAPPKSDKIKPEMPFGDWIDFWYQNYSKPKLRATTRAGYENRIYLHIIPELGDIPLNQLTQNDLQQFYARLKKNGRLLHAEHYSESLSDTMVRGCHANCRSALEKAVQEGLIRVNPAVGCKLPPKKAREMQVLTREEIQRFLIQAKAEGYFELFLLELTTGLRRGELLALQWDDLNLETGELKITKQVYRTKEDGLLISQPKTKSSIRTVSLPQPLLAILKEYREGINSRWMFPSPLKEDSPLDPAYIRTRLHLILEHAQCKQIRFHDLRHTFATMALGSGMDVKTLSSMLGHVSAATTLDIYTHITNPMRSEAAAKIDQRIAKVDPKEKEVASERAPETDPQSFIPFIPYNGKIRKAGTGCIIQISEHCWEGRYSPVWPDGKKHSRNVYAKTREECEALLPGLIEQMKAEIKAIKESGNLEAIPDGISEKKKAIAAYMREHPEVTSKSAIAKAVGTDRSTVRKYYNEIRSEWSGRISFAKRQRDMVCRCLVE</sequence>
<dbReference type="PANTHER" id="PTHR30349">
    <property type="entry name" value="PHAGE INTEGRASE-RELATED"/>
    <property type="match status" value="1"/>
</dbReference>
<dbReference type="InterPro" id="IPR004107">
    <property type="entry name" value="Integrase_SAM-like_N"/>
</dbReference>
<dbReference type="InterPro" id="IPR013762">
    <property type="entry name" value="Integrase-like_cat_sf"/>
</dbReference>
<dbReference type="Gene3D" id="1.10.443.10">
    <property type="entry name" value="Intergrase catalytic core"/>
    <property type="match status" value="1"/>
</dbReference>
<evidence type="ECO:0000256" key="4">
    <source>
        <dbReference type="ARBA" id="ARBA00023125"/>
    </source>
</evidence>
<evidence type="ECO:0000256" key="1">
    <source>
        <dbReference type="ARBA" id="ARBA00003283"/>
    </source>
</evidence>